<feature type="compositionally biased region" description="Basic and acidic residues" evidence="1">
    <location>
        <begin position="255"/>
        <end position="266"/>
    </location>
</feature>
<feature type="compositionally biased region" description="Polar residues" evidence="1">
    <location>
        <begin position="540"/>
        <end position="550"/>
    </location>
</feature>
<dbReference type="EMBL" id="UFAJ01000636">
    <property type="protein sequence ID" value="SSD61281.1"/>
    <property type="molecule type" value="Genomic_DNA"/>
</dbReference>
<dbReference type="AlphaFoldDB" id="A0A376B9I4"/>
<feature type="region of interest" description="Disordered" evidence="1">
    <location>
        <begin position="826"/>
        <end position="863"/>
    </location>
</feature>
<gene>
    <name evidence="2" type="ORF">SCODWIG_03042</name>
</gene>
<evidence type="ECO:0000256" key="1">
    <source>
        <dbReference type="SAM" id="MobiDB-lite"/>
    </source>
</evidence>
<feature type="region of interest" description="Disordered" evidence="1">
    <location>
        <begin position="255"/>
        <end position="276"/>
    </location>
</feature>
<feature type="compositionally biased region" description="Low complexity" evidence="1">
    <location>
        <begin position="471"/>
        <end position="489"/>
    </location>
</feature>
<reference evidence="3" key="1">
    <citation type="submission" date="2018-06" db="EMBL/GenBank/DDBJ databases">
        <authorList>
            <person name="Guldener U."/>
        </authorList>
    </citation>
    <scope>NUCLEOTIDE SEQUENCE [LARGE SCALE GENOMIC DNA]</scope>
    <source>
        <strain evidence="3">UTAD17</strain>
    </source>
</reference>
<name>A0A376B9I4_9ASCO</name>
<dbReference type="VEuPathDB" id="FungiDB:SCODWIG_03042"/>
<feature type="compositionally biased region" description="Basic and acidic residues" evidence="1">
    <location>
        <begin position="710"/>
        <end position="729"/>
    </location>
</feature>
<accession>A0A376B9I4</accession>
<dbReference type="Proteomes" id="UP000262825">
    <property type="component" value="Unassembled WGS sequence"/>
</dbReference>
<sequence>MYQRPHQPIEFTRQDSDLNVYLQNVEELDKQRRTGNINDNNVNNNEKKIIPPSINNHKRYNHSREDIEKSRRLLTAPTNNYDNVGTSYETSLGNANPISKSTNNRNFYSAYSYDRIYSSTGTNELSGDLNPNKYVISEDDYELLQTVKFSMNGKKKNMNILPAYSNVDENLNRGQQGRVRINYGLNNLNVENDAEYSDSFALSNLSSSRRYGGNDGKLRNGHYHDDDYDDIEYYPVELPDNYDLPKPGAIFKNLKEKNSHRSEVPKKPIKPRKLSELDINNSNYDSNKYASSYSFPFAGPVIKPKSSRFAYDSIGMDNDYEQQKLSSVDYDDDDYQGDADKYYHSKYDKSRSRPPPIPAKKSHLSEEISYFEVEPPSRRKNTRTTTTTTTTTTKRVFRKPLDLNSTLGTSTVEVEKYEDDELQPASLNGSPTRRSYMDSLGESRSPSRIPRFTSSSSSPRRQQYMDSLGESRSPSRIPRFTSSSSSPRRQQYMDSLSTRDETSPTRIPQHLSRMKSSARGISSSPGKSYMDSLSEKARDVTSTSTTNKILSSRKHRDSQDTFWNSNALKNLSTQHNTAIVKAPFIPKKPAKLRAAGTDGNDNNGTIFEEDDVDDNEVLVQEINRLKLKKTVKEKPKVPNKKMELQVELPKLRKVKTPTRKNTGATMIDDNSQVSPIQLPKLRKSVSPQRTNKTYDEVQFPELKPVSKNINENRKSKKDEEALEPIEKIKKLNKAPPKPTRKPSLPEALKKINNLNKVEISPSRIVSIPEAITVRKTLLKSKTAPDHGSTSGNVANDLIKPAQIENPFIAGLKKNLSSRNTDIGIGSGNSTMYNTEANEPKLRHVTKNRSRGPKRRLPSNIVKN</sequence>
<organism evidence="2 3">
    <name type="scientific">Saccharomycodes ludwigii</name>
    <dbReference type="NCBI Taxonomy" id="36035"/>
    <lineage>
        <taxon>Eukaryota</taxon>
        <taxon>Fungi</taxon>
        <taxon>Dikarya</taxon>
        <taxon>Ascomycota</taxon>
        <taxon>Saccharomycotina</taxon>
        <taxon>Saccharomycetes</taxon>
        <taxon>Saccharomycodales</taxon>
        <taxon>Saccharomycodaceae</taxon>
        <taxon>Saccharomycodes</taxon>
    </lineage>
</organism>
<evidence type="ECO:0000313" key="3">
    <source>
        <dbReference type="Proteomes" id="UP000262825"/>
    </source>
</evidence>
<feature type="region of interest" description="Disordered" evidence="1">
    <location>
        <begin position="414"/>
        <end position="553"/>
    </location>
</feature>
<feature type="region of interest" description="Disordered" evidence="1">
    <location>
        <begin position="705"/>
        <end position="745"/>
    </location>
</feature>
<protein>
    <submittedName>
        <fullName evidence="2">Uncharacterized protein</fullName>
    </submittedName>
</protein>
<feature type="compositionally biased region" description="Low complexity" evidence="1">
    <location>
        <begin position="383"/>
        <end position="393"/>
    </location>
</feature>
<feature type="compositionally biased region" description="Low complexity" evidence="1">
    <location>
        <begin position="443"/>
        <end position="461"/>
    </location>
</feature>
<proteinExistence type="predicted"/>
<dbReference type="OrthoDB" id="4069534at2759"/>
<evidence type="ECO:0000313" key="2">
    <source>
        <dbReference type="EMBL" id="SSD61281.1"/>
    </source>
</evidence>
<feature type="region of interest" description="Disordered" evidence="1">
    <location>
        <begin position="345"/>
        <end position="402"/>
    </location>
</feature>
<feature type="compositionally biased region" description="Polar residues" evidence="1">
    <location>
        <begin position="827"/>
        <end position="836"/>
    </location>
</feature>
<feature type="compositionally biased region" description="Basic residues" evidence="1">
    <location>
        <begin position="842"/>
        <end position="856"/>
    </location>
</feature>
<keyword evidence="3" id="KW-1185">Reference proteome</keyword>